<gene>
    <name evidence="2" type="ORF">HYG86_08115</name>
</gene>
<dbReference type="KEGG" id="acae:HYG86_08115"/>
<dbReference type="EMBL" id="CP058559">
    <property type="protein sequence ID" value="QNO14753.1"/>
    <property type="molecule type" value="Genomic_DNA"/>
</dbReference>
<protein>
    <submittedName>
        <fullName evidence="2">Uncharacterized protein</fullName>
    </submittedName>
</protein>
<evidence type="ECO:0000256" key="1">
    <source>
        <dbReference type="SAM" id="Phobius"/>
    </source>
</evidence>
<feature type="transmembrane region" description="Helical" evidence="1">
    <location>
        <begin position="37"/>
        <end position="55"/>
    </location>
</feature>
<evidence type="ECO:0000313" key="2">
    <source>
        <dbReference type="EMBL" id="QNO14753.1"/>
    </source>
</evidence>
<organism evidence="2 3">
    <name type="scientific">Alkalicella caledoniensis</name>
    <dbReference type="NCBI Taxonomy" id="2731377"/>
    <lineage>
        <taxon>Bacteria</taxon>
        <taxon>Bacillati</taxon>
        <taxon>Bacillota</taxon>
        <taxon>Clostridia</taxon>
        <taxon>Eubacteriales</taxon>
        <taxon>Proteinivoracaceae</taxon>
        <taxon>Alkalicella</taxon>
    </lineage>
</organism>
<feature type="transmembrane region" description="Helical" evidence="1">
    <location>
        <begin position="12"/>
        <end position="31"/>
    </location>
</feature>
<keyword evidence="3" id="KW-1185">Reference proteome</keyword>
<dbReference type="RefSeq" id="WP_213168709.1">
    <property type="nucleotide sequence ID" value="NZ_CP058559.1"/>
</dbReference>
<keyword evidence="1" id="KW-0472">Membrane</keyword>
<evidence type="ECO:0000313" key="3">
    <source>
        <dbReference type="Proteomes" id="UP000516160"/>
    </source>
</evidence>
<proteinExistence type="predicted"/>
<reference evidence="2 3" key="1">
    <citation type="submission" date="2020-07" db="EMBL/GenBank/DDBJ databases">
        <title>Alkalicella. sp. LB2 genome.</title>
        <authorList>
            <person name="Postec A."/>
            <person name="Quemeneur M."/>
        </authorList>
    </citation>
    <scope>NUCLEOTIDE SEQUENCE [LARGE SCALE GENOMIC DNA]</scope>
    <source>
        <strain evidence="2 3">LB2</strain>
    </source>
</reference>
<dbReference type="AlphaFoldDB" id="A0A7G9W7U1"/>
<accession>A0A7G9W7U1</accession>
<dbReference type="Proteomes" id="UP000516160">
    <property type="component" value="Chromosome"/>
</dbReference>
<name>A0A7G9W7U1_ALKCA</name>
<sequence length="86" mass="9835">MSKRMIQKDYLEIFGIAIVGGLLLSTRSFSIGEFKSIVSYLLVMHCSVLGLLISYQNHKELLEIYNNPPKILNNNRHEALDKLVKN</sequence>
<keyword evidence="1" id="KW-0812">Transmembrane</keyword>
<keyword evidence="1" id="KW-1133">Transmembrane helix</keyword>